<protein>
    <submittedName>
        <fullName evidence="2">Uncharacterized protein</fullName>
    </submittedName>
</protein>
<keyword evidence="1" id="KW-1133">Transmembrane helix</keyword>
<dbReference type="Proteomes" id="UP000245086">
    <property type="component" value="Unassembled WGS sequence"/>
</dbReference>
<organism evidence="2 3">
    <name type="scientific">Candidatus Phycosocius bacilliformis</name>
    <dbReference type="NCBI Taxonomy" id="1445552"/>
    <lineage>
        <taxon>Bacteria</taxon>
        <taxon>Pseudomonadati</taxon>
        <taxon>Pseudomonadota</taxon>
        <taxon>Alphaproteobacteria</taxon>
        <taxon>Caulobacterales</taxon>
        <taxon>Caulobacterales incertae sedis</taxon>
        <taxon>Candidatus Phycosocius</taxon>
    </lineage>
</organism>
<dbReference type="EMBL" id="BFBR01000001">
    <property type="protein sequence ID" value="GBF56543.1"/>
    <property type="molecule type" value="Genomic_DNA"/>
</dbReference>
<keyword evidence="1" id="KW-0472">Membrane</keyword>
<reference evidence="2 3" key="1">
    <citation type="journal article" date="2018" name="Genome Announc.">
        <title>Draft Genome Sequence of "Candidatus Phycosocius bacilliformis," an Alphaproteobacterial Ectosymbiont of the Hydrocarbon-Producing Green Alga Botryococcus braunii.</title>
        <authorList>
            <person name="Tanabe Y."/>
            <person name="Yamaguchi H."/>
            <person name="Watanabe M.M."/>
        </authorList>
    </citation>
    <scope>NUCLEOTIDE SEQUENCE [LARGE SCALE GENOMIC DNA]</scope>
    <source>
        <strain evidence="2 3">BOTRYCO-2</strain>
    </source>
</reference>
<evidence type="ECO:0000313" key="2">
    <source>
        <dbReference type="EMBL" id="GBF56543.1"/>
    </source>
</evidence>
<feature type="transmembrane region" description="Helical" evidence="1">
    <location>
        <begin position="32"/>
        <end position="52"/>
    </location>
</feature>
<evidence type="ECO:0000256" key="1">
    <source>
        <dbReference type="SAM" id="Phobius"/>
    </source>
</evidence>
<proteinExistence type="predicted"/>
<dbReference type="RefSeq" id="WP_108983418.1">
    <property type="nucleotide sequence ID" value="NZ_BFBR01000001.1"/>
</dbReference>
<evidence type="ECO:0000313" key="3">
    <source>
        <dbReference type="Proteomes" id="UP000245086"/>
    </source>
</evidence>
<dbReference type="AlphaFoldDB" id="A0A2P2E649"/>
<keyword evidence="3" id="KW-1185">Reference proteome</keyword>
<comment type="caution">
    <text evidence="2">The sequence shown here is derived from an EMBL/GenBank/DDBJ whole genome shotgun (WGS) entry which is preliminary data.</text>
</comment>
<feature type="transmembrane region" description="Helical" evidence="1">
    <location>
        <begin position="7"/>
        <end position="26"/>
    </location>
</feature>
<dbReference type="OrthoDB" id="9892867at2"/>
<gene>
    <name evidence="2" type="ORF">PbB2_00200</name>
</gene>
<name>A0A2P2E649_9PROT</name>
<sequence length="70" mass="8120">MKNFITSFIGFSLASLIYYLVVSGPLDGRQLAIILSGGFVFAVWFEGLSLFFRRLFLWLGRYYAKRQEEV</sequence>
<accession>A0A2P2E649</accession>
<keyword evidence="1" id="KW-0812">Transmembrane</keyword>